<dbReference type="EMBL" id="JARBHB010000016">
    <property type="protein sequence ID" value="KAJ8866800.1"/>
    <property type="molecule type" value="Genomic_DNA"/>
</dbReference>
<dbReference type="Proteomes" id="UP001159363">
    <property type="component" value="Chromosome 15"/>
</dbReference>
<feature type="region of interest" description="Disordered" evidence="1">
    <location>
        <begin position="513"/>
        <end position="547"/>
    </location>
</feature>
<evidence type="ECO:0000256" key="1">
    <source>
        <dbReference type="SAM" id="MobiDB-lite"/>
    </source>
</evidence>
<evidence type="ECO:0000313" key="2">
    <source>
        <dbReference type="EMBL" id="KAJ8866800.1"/>
    </source>
</evidence>
<feature type="region of interest" description="Disordered" evidence="1">
    <location>
        <begin position="433"/>
        <end position="464"/>
    </location>
</feature>
<reference evidence="2 3" key="1">
    <citation type="submission" date="2023-02" db="EMBL/GenBank/DDBJ databases">
        <title>LHISI_Scaffold_Assembly.</title>
        <authorList>
            <person name="Stuart O.P."/>
            <person name="Cleave R."/>
            <person name="Magrath M.J.L."/>
            <person name="Mikheyev A.S."/>
        </authorList>
    </citation>
    <scope>NUCLEOTIDE SEQUENCE [LARGE SCALE GENOMIC DNA]</scope>
    <source>
        <strain evidence="2">Daus_M_001</strain>
        <tissue evidence="2">Leg muscle</tissue>
    </source>
</reference>
<organism evidence="2 3">
    <name type="scientific">Dryococelus australis</name>
    <dbReference type="NCBI Taxonomy" id="614101"/>
    <lineage>
        <taxon>Eukaryota</taxon>
        <taxon>Metazoa</taxon>
        <taxon>Ecdysozoa</taxon>
        <taxon>Arthropoda</taxon>
        <taxon>Hexapoda</taxon>
        <taxon>Insecta</taxon>
        <taxon>Pterygota</taxon>
        <taxon>Neoptera</taxon>
        <taxon>Polyneoptera</taxon>
        <taxon>Phasmatodea</taxon>
        <taxon>Verophasmatodea</taxon>
        <taxon>Anareolatae</taxon>
        <taxon>Phasmatidae</taxon>
        <taxon>Eurycanthinae</taxon>
        <taxon>Dryococelus</taxon>
    </lineage>
</organism>
<proteinExistence type="predicted"/>
<feature type="compositionally biased region" description="Basic and acidic residues" evidence="1">
    <location>
        <begin position="277"/>
        <end position="290"/>
    </location>
</feature>
<dbReference type="Gene3D" id="3.30.420.10">
    <property type="entry name" value="Ribonuclease H-like superfamily/Ribonuclease H"/>
    <property type="match status" value="1"/>
</dbReference>
<feature type="compositionally biased region" description="Basic and acidic residues" evidence="1">
    <location>
        <begin position="433"/>
        <end position="446"/>
    </location>
</feature>
<evidence type="ECO:0000313" key="3">
    <source>
        <dbReference type="Proteomes" id="UP001159363"/>
    </source>
</evidence>
<feature type="region of interest" description="Disordered" evidence="1">
    <location>
        <begin position="1204"/>
        <end position="1225"/>
    </location>
</feature>
<name>A0ABQ9G2T8_9NEOP</name>
<dbReference type="InterPro" id="IPR036397">
    <property type="entry name" value="RNaseH_sf"/>
</dbReference>
<keyword evidence="3" id="KW-1185">Reference proteome</keyword>
<comment type="caution">
    <text evidence="2">The sequence shown here is derived from an EMBL/GenBank/DDBJ whole genome shotgun (WGS) entry which is preliminary data.</text>
</comment>
<accession>A0ABQ9G2T8</accession>
<sequence>MAFLMCETVSLLRLLVSNEEESCSRVTSQQSVGNADRAVRLSAHGNLPASGPANRVHFAARVANQARGPSLAQPIRERARRHQSNRHSISSVYLFTVSKQQRRNARVGKTGDREENPLASGSVRRDSHMRKSGSDPARNRTFYPLHRHGPCTMGEASTNELQTLCLLIGDMNQSERRTASRFTNQLLPRKYEYRRRRVADGLRVNIVSSEKKRRRLLVLKFDSNIGVPGFDESKSEGKFFLGLRRGPATSWNSRTTPGGGSATRIRNLEVSMEHRPNAKAGETGDPRENRPISGTIPTCENPGVTPPGIEPGLPWWEASSLTTATTLPRESKECRGRKMRWENSSGPIQTHDTVGCDLWNAIVTTLHPEAVRAGTVILFFVATILARQIYSMAKRTSKTAHGNDCILVERFRRLLTSRSSEPMRVTVVGMEQRRNEGAGETGDPRENPPTNGIVRHDSHMRKSGVTRPCIEPGSHCTKGPDGSLPPVVDGLSRGQRGFMCMHLPAFACTADNGENLKTPPSTPTTLQPTGVRRRQRPHLRLPAPGSPAIRDNKHLFSFRHLASLSLRRLLAAAAIPLPHHKPPPFHKPRGTSPTIHFSIDCSRPPVAQSVGAPPVWVVGGSGFESRQQAGVKSVGKEMARGTELSDFDKDVIVVCHLSGCLAGLLHGSNRSIGFHWNIAYRGPPTWIFREEQLHISHISRQAIKLGDSHGVWTTATGQWSSGNRFCGVMSRGLHYSGPMEVYGCGVCPGNGFWRSVVGTPTRKFGGGGVMVWGFFMAFDQGPFVRSIMNTETYCNILDNEMLPTLWRFYGMDPCYFQYDNARRHPTQSHEPNPIEHLWDEFDSRVKARQALPKSIAQLMELLQEEWRRIPVAVLQTLVESMPDRVAAVIVARVVVRHTARERAELGSANEDMEFTCSEYWDMAMAMGASGDQAPCMLHVSNMCKSALLWTEQISNTFYDARANLSRGHVEERERLMCGNASFARGAGRPAGMREVKACAGEKKKKTTDKDRYRSFTEKYPLSESLLKIYLCLYIVYPSTVTYGLDDEKERILTDGEEKDWRVREGEWGGTVIEVSMEQRRNEGTGEAGYFRENQPTNGIVQHDSHMRKSGLTPPGIKPGSPWWEANRLTAQPPWPREIAYVKQYQSARDMKQLGSVVETGKEGLGLSLVQLAVVSIPRTLGYEPDTLVIWDDFVPTLGWSGVGVPRENPPPNGVQHDSRMRKSGTVPAGYRTRISPWWEASALATAPPLTHTH</sequence>
<feature type="region of interest" description="Disordered" evidence="1">
    <location>
        <begin position="277"/>
        <end position="304"/>
    </location>
</feature>
<gene>
    <name evidence="2" type="ORF">PR048_032661</name>
</gene>
<feature type="region of interest" description="Disordered" evidence="1">
    <location>
        <begin position="100"/>
        <end position="141"/>
    </location>
</feature>
<feature type="non-terminal residue" evidence="2">
    <location>
        <position position="1253"/>
    </location>
</feature>
<protein>
    <submittedName>
        <fullName evidence="2">Uncharacterized protein</fullName>
    </submittedName>
</protein>